<evidence type="ECO:0000313" key="3">
    <source>
        <dbReference type="Proteomes" id="UP000184301"/>
    </source>
</evidence>
<dbReference type="OrthoDB" id="9803532at2"/>
<keyword evidence="3" id="KW-1185">Reference proteome</keyword>
<dbReference type="Proteomes" id="UP000184301">
    <property type="component" value="Unassembled WGS sequence"/>
</dbReference>
<proteinExistence type="predicted"/>
<dbReference type="AlphaFoldDB" id="A0A1M6NPD7"/>
<dbReference type="Pfam" id="PF04168">
    <property type="entry name" value="Alpha-E"/>
    <property type="match status" value="1"/>
</dbReference>
<dbReference type="STRING" id="1121950.SAMN02745243_01871"/>
<feature type="domain" description="DUF403" evidence="1">
    <location>
        <begin position="10"/>
        <end position="169"/>
    </location>
</feature>
<organism evidence="2 3">
    <name type="scientific">Hespellia stercorisuis DSM 15480</name>
    <dbReference type="NCBI Taxonomy" id="1121950"/>
    <lineage>
        <taxon>Bacteria</taxon>
        <taxon>Bacillati</taxon>
        <taxon>Bacillota</taxon>
        <taxon>Clostridia</taxon>
        <taxon>Lachnospirales</taxon>
        <taxon>Lachnospiraceae</taxon>
        <taxon>Hespellia</taxon>
    </lineage>
</organism>
<accession>A0A1M6NPD7</accession>
<dbReference type="InterPro" id="IPR007296">
    <property type="entry name" value="DUF403"/>
</dbReference>
<reference evidence="2 3" key="1">
    <citation type="submission" date="2016-11" db="EMBL/GenBank/DDBJ databases">
        <authorList>
            <person name="Jaros S."/>
            <person name="Januszkiewicz K."/>
            <person name="Wedrychowicz H."/>
        </authorList>
    </citation>
    <scope>NUCLEOTIDE SEQUENCE [LARGE SCALE GENOMIC DNA]</scope>
    <source>
        <strain evidence="2 3">DSM 15480</strain>
    </source>
</reference>
<dbReference type="EMBL" id="FQZY01000024">
    <property type="protein sequence ID" value="SHJ97611.1"/>
    <property type="molecule type" value="Genomic_DNA"/>
</dbReference>
<evidence type="ECO:0000313" key="2">
    <source>
        <dbReference type="EMBL" id="SHJ97611.1"/>
    </source>
</evidence>
<dbReference type="RefSeq" id="WP_073109061.1">
    <property type="nucleotide sequence ID" value="NZ_FQZY01000024.1"/>
</dbReference>
<protein>
    <submittedName>
        <fullName evidence="2">A predicted alpha-helical domain with a conserved ER motif</fullName>
    </submittedName>
</protein>
<name>A0A1M6NPD7_9FIRM</name>
<gene>
    <name evidence="2" type="ORF">SAMN02745243_01871</name>
</gene>
<sequence>MGIISIAKLDNLYWLGRYTERVYTTVRRFYGIFDDLIEEEEGAYHVYCERLNIPNIYTSNEDFVEKYTFGKDNPDSLYSNMSRAYDNAVVLREELSSRVLCYIQLALDVFESHKAGDSPLLKLQSVLDDILAFWGGVDDYVISEDCRNIMKCGKYVERLDLYIRLSYHTRDIEKEFSKLTNRINKTHMYYNIEALDKLSDMINKKENWKEDYKEALGYLSQVIEVR</sequence>
<evidence type="ECO:0000259" key="1">
    <source>
        <dbReference type="Pfam" id="PF04168"/>
    </source>
</evidence>